<keyword evidence="2" id="KW-1185">Reference proteome</keyword>
<comment type="caution">
    <text evidence="1">The sequence shown here is derived from an EMBL/GenBank/DDBJ whole genome shotgun (WGS) entry which is preliminary data.</text>
</comment>
<dbReference type="EMBL" id="CAVMJV010000004">
    <property type="protein sequence ID" value="CAK5024725.1"/>
    <property type="molecule type" value="Genomic_DNA"/>
</dbReference>
<proteinExistence type="predicted"/>
<gene>
    <name evidence="1" type="ORF">MENTE1834_LOCUS5584</name>
</gene>
<evidence type="ECO:0000313" key="2">
    <source>
        <dbReference type="Proteomes" id="UP001497535"/>
    </source>
</evidence>
<evidence type="ECO:0000313" key="1">
    <source>
        <dbReference type="EMBL" id="CAK5024725.1"/>
    </source>
</evidence>
<sequence length="59" mass="6838">MIGKMLLEEFEQVIQKEFAWPIEEQKRKQFFDDEEEEDGEFILGCEISARGGVGTLEPS</sequence>
<name>A0ACB0XZP6_MELEN</name>
<accession>A0ACB0XZP6</accession>
<reference evidence="1" key="1">
    <citation type="submission" date="2023-11" db="EMBL/GenBank/DDBJ databases">
        <authorList>
            <person name="Poullet M."/>
        </authorList>
    </citation>
    <scope>NUCLEOTIDE SEQUENCE</scope>
    <source>
        <strain evidence="1">E1834</strain>
    </source>
</reference>
<organism evidence="1 2">
    <name type="scientific">Meloidogyne enterolobii</name>
    <name type="common">Root-knot nematode worm</name>
    <name type="synonym">Meloidogyne mayaguensis</name>
    <dbReference type="NCBI Taxonomy" id="390850"/>
    <lineage>
        <taxon>Eukaryota</taxon>
        <taxon>Metazoa</taxon>
        <taxon>Ecdysozoa</taxon>
        <taxon>Nematoda</taxon>
        <taxon>Chromadorea</taxon>
        <taxon>Rhabditida</taxon>
        <taxon>Tylenchina</taxon>
        <taxon>Tylenchomorpha</taxon>
        <taxon>Tylenchoidea</taxon>
        <taxon>Meloidogynidae</taxon>
        <taxon>Meloidogyninae</taxon>
        <taxon>Meloidogyne</taxon>
    </lineage>
</organism>
<dbReference type="Proteomes" id="UP001497535">
    <property type="component" value="Unassembled WGS sequence"/>
</dbReference>
<protein>
    <submittedName>
        <fullName evidence="1">Uncharacterized protein</fullName>
    </submittedName>
</protein>